<evidence type="ECO:0000259" key="7">
    <source>
        <dbReference type="PROSITE" id="PS51387"/>
    </source>
</evidence>
<dbReference type="InterPro" id="IPR006058">
    <property type="entry name" value="2Fe2S_fd_BS"/>
</dbReference>
<dbReference type="SUPFAM" id="SSF56176">
    <property type="entry name" value="FAD-binding/transporter-associated domain-like"/>
    <property type="match status" value="1"/>
</dbReference>
<dbReference type="InterPro" id="IPR016169">
    <property type="entry name" value="FAD-bd_PCMH_sub2"/>
</dbReference>
<feature type="domain" description="2Fe-2S ferredoxin-type" evidence="6">
    <location>
        <begin position="5"/>
        <end position="93"/>
    </location>
</feature>
<dbReference type="CDD" id="cd00207">
    <property type="entry name" value="fer2"/>
    <property type="match status" value="1"/>
</dbReference>
<gene>
    <name evidence="8" type="primary">xdhA</name>
    <name evidence="8" type="ORF">TTHT_0310</name>
</gene>
<dbReference type="Proteomes" id="UP000595564">
    <property type="component" value="Chromosome"/>
</dbReference>
<dbReference type="GO" id="GO:0071949">
    <property type="term" value="F:FAD binding"/>
    <property type="evidence" value="ECO:0007669"/>
    <property type="project" value="InterPro"/>
</dbReference>
<evidence type="ECO:0000256" key="3">
    <source>
        <dbReference type="ARBA" id="ARBA00022827"/>
    </source>
</evidence>
<dbReference type="PANTHER" id="PTHR45444:SF3">
    <property type="entry name" value="XANTHINE DEHYDROGENASE"/>
    <property type="match status" value="1"/>
</dbReference>
<keyword evidence="9" id="KW-1185">Reference proteome</keyword>
<dbReference type="InterPro" id="IPR016166">
    <property type="entry name" value="FAD-bd_PCMH"/>
</dbReference>
<keyword evidence="5" id="KW-0408">Iron</keyword>
<dbReference type="GO" id="GO:0051537">
    <property type="term" value="F:2 iron, 2 sulfur cluster binding"/>
    <property type="evidence" value="ECO:0007669"/>
    <property type="project" value="InterPro"/>
</dbReference>
<evidence type="ECO:0000256" key="5">
    <source>
        <dbReference type="ARBA" id="ARBA00023004"/>
    </source>
</evidence>
<proteinExistence type="predicted"/>
<dbReference type="InterPro" id="IPR016208">
    <property type="entry name" value="Ald_Oxase/xanthine_DH-like"/>
</dbReference>
<protein>
    <submittedName>
        <fullName evidence="8">Xanthine dehydrogenase small subunit</fullName>
        <ecNumber evidence="8">1.17.1.4</ecNumber>
    </submittedName>
</protein>
<organism evidence="8 9">
    <name type="scientific">Thermotomaculum hydrothermale</name>
    <dbReference type="NCBI Taxonomy" id="981385"/>
    <lineage>
        <taxon>Bacteria</taxon>
        <taxon>Pseudomonadati</taxon>
        <taxon>Acidobacteriota</taxon>
        <taxon>Holophagae</taxon>
        <taxon>Thermotomaculales</taxon>
        <taxon>Thermotomaculaceae</taxon>
        <taxon>Thermotomaculum</taxon>
    </lineage>
</organism>
<dbReference type="PROSITE" id="PS51387">
    <property type="entry name" value="FAD_PCMH"/>
    <property type="match status" value="1"/>
</dbReference>
<dbReference type="Gene3D" id="3.30.390.50">
    <property type="entry name" value="CO dehydrogenase flavoprotein, C-terminal domain"/>
    <property type="match status" value="1"/>
</dbReference>
<reference evidence="8 9" key="1">
    <citation type="journal article" date="2012" name="Extremophiles">
        <title>Thermotomaculum hydrothermale gen. nov., sp. nov., a novel heterotrophic thermophile within the phylum Acidobacteria from a deep-sea hydrothermal vent chimney in the Southern Okinawa Trough.</title>
        <authorList>
            <person name="Izumi H."/>
            <person name="Nunoura T."/>
            <person name="Miyazaki M."/>
            <person name="Mino S."/>
            <person name="Toki T."/>
            <person name="Takai K."/>
            <person name="Sako Y."/>
            <person name="Sawabe T."/>
            <person name="Nakagawa S."/>
        </authorList>
    </citation>
    <scope>NUCLEOTIDE SEQUENCE [LARGE SCALE GENOMIC DNA]</scope>
    <source>
        <strain evidence="8 9">AC55</strain>
    </source>
</reference>
<dbReference type="InterPro" id="IPR036884">
    <property type="entry name" value="2Fe-2S-bd_dom_sf"/>
</dbReference>
<dbReference type="GO" id="GO:0005506">
    <property type="term" value="F:iron ion binding"/>
    <property type="evidence" value="ECO:0007669"/>
    <property type="project" value="InterPro"/>
</dbReference>
<evidence type="ECO:0000256" key="1">
    <source>
        <dbReference type="ARBA" id="ARBA00022630"/>
    </source>
</evidence>
<accession>A0A7R6PG19</accession>
<evidence type="ECO:0000313" key="8">
    <source>
        <dbReference type="EMBL" id="BBB31929.1"/>
    </source>
</evidence>
<dbReference type="InterPro" id="IPR036683">
    <property type="entry name" value="CO_DH_flav_C_dom_sf"/>
</dbReference>
<dbReference type="PROSITE" id="PS00197">
    <property type="entry name" value="2FE2S_FER_1"/>
    <property type="match status" value="1"/>
</dbReference>
<keyword evidence="1" id="KW-0285">Flavoprotein</keyword>
<name>A0A7R6PG19_9BACT</name>
<evidence type="ECO:0000256" key="4">
    <source>
        <dbReference type="ARBA" id="ARBA00023002"/>
    </source>
</evidence>
<feature type="domain" description="FAD-binding PCMH-type" evidence="7">
    <location>
        <begin position="197"/>
        <end position="370"/>
    </location>
</feature>
<evidence type="ECO:0000313" key="9">
    <source>
        <dbReference type="Proteomes" id="UP000595564"/>
    </source>
</evidence>
<dbReference type="EC" id="1.17.1.4" evidence="8"/>
<dbReference type="InterPro" id="IPR012175">
    <property type="entry name" value="Xanth_DH_ssu_bac"/>
</dbReference>
<dbReference type="InterPro" id="IPR001041">
    <property type="entry name" value="2Fe-2S_ferredoxin-type"/>
</dbReference>
<dbReference type="Gene3D" id="3.10.20.30">
    <property type="match status" value="1"/>
</dbReference>
<dbReference type="Gene3D" id="1.10.150.120">
    <property type="entry name" value="[2Fe-2S]-binding domain"/>
    <property type="match status" value="1"/>
</dbReference>
<dbReference type="Gene3D" id="3.30.465.10">
    <property type="match status" value="1"/>
</dbReference>
<dbReference type="InterPro" id="IPR005107">
    <property type="entry name" value="CO_DH_flav_C"/>
</dbReference>
<dbReference type="PROSITE" id="PS51085">
    <property type="entry name" value="2FE2S_FER_2"/>
    <property type="match status" value="1"/>
</dbReference>
<dbReference type="Pfam" id="PF00111">
    <property type="entry name" value="Fer2"/>
    <property type="match status" value="1"/>
</dbReference>
<dbReference type="InterPro" id="IPR036318">
    <property type="entry name" value="FAD-bd_PCMH-like_sf"/>
</dbReference>
<keyword evidence="2" id="KW-0479">Metal-binding</keyword>
<dbReference type="InterPro" id="IPR012675">
    <property type="entry name" value="Beta-grasp_dom_sf"/>
</dbReference>
<dbReference type="AlphaFoldDB" id="A0A7R6PG19"/>
<keyword evidence="3" id="KW-0274">FAD</keyword>
<dbReference type="InterPro" id="IPR016167">
    <property type="entry name" value="FAD-bd_PCMH_sub1"/>
</dbReference>
<dbReference type="InterPro" id="IPR002346">
    <property type="entry name" value="Mopterin_DH_FAD-bd"/>
</dbReference>
<dbReference type="PIRSF" id="PIRSF036557">
    <property type="entry name" value="XdhA_RC"/>
    <property type="match status" value="1"/>
</dbReference>
<dbReference type="InterPro" id="IPR002888">
    <property type="entry name" value="2Fe-2S-bd"/>
</dbReference>
<dbReference type="SUPFAM" id="SSF47741">
    <property type="entry name" value="CO dehydrogenase ISP C-domain like"/>
    <property type="match status" value="1"/>
</dbReference>
<evidence type="ECO:0000259" key="6">
    <source>
        <dbReference type="PROSITE" id="PS51085"/>
    </source>
</evidence>
<dbReference type="KEGG" id="thyd:TTHT_0310"/>
<sequence length="478" mass="54130">MMAKEEIIFFLNGEKISFNIEKIKHFSLLDFLREDLKLTGSKKGCSEGDCGACTVVIGEYSPIEKRIVYKAITSCIYPVFKIEGKHIITIEGLAENGELNQIQKAFVDNHAIQCGFCTPGTIMSLLGLLLNNANPDNNEINKALSGNLCRCTGYKSIKNACKDITTKHFKKPEFIKKTEKDLKKNRRKGGKLIPKIPNSPIKKYIIPETLDEALSILEKEKCKIFNGCSDLLVRINKGEDFFERVIDISQLKELKFIHKENNKVKIGGNVTFQEFIDFARREKLNQLIEFFEFIGSKQIRNIGTIAGNVANASPIADSAVFLLATDANLTLRSKKGKRKVLLSKFYKNYKETELKQNELIESIEFEIPQGKVSYIKTSKRKEVDIASVNSCIIASIQNKKIKDVSISFGGVFPYPVRIYNAEELLKGKEINDETIEEAAKICARSVKPISDVRGSEEFRRKLVYNQVIKHFFTLRKGK</sequence>
<dbReference type="Gene3D" id="3.30.43.10">
    <property type="entry name" value="Uridine Diphospho-n-acetylenolpyruvylglucosamine Reductase, domain 2"/>
    <property type="match status" value="1"/>
</dbReference>
<evidence type="ECO:0000256" key="2">
    <source>
        <dbReference type="ARBA" id="ARBA00022723"/>
    </source>
</evidence>
<dbReference type="GO" id="GO:0004854">
    <property type="term" value="F:xanthine dehydrogenase activity"/>
    <property type="evidence" value="ECO:0007669"/>
    <property type="project" value="UniProtKB-EC"/>
</dbReference>
<dbReference type="Pfam" id="PF01799">
    <property type="entry name" value="Fer2_2"/>
    <property type="match status" value="1"/>
</dbReference>
<dbReference type="PANTHER" id="PTHR45444">
    <property type="entry name" value="XANTHINE DEHYDROGENASE"/>
    <property type="match status" value="1"/>
</dbReference>
<dbReference type="SUPFAM" id="SSF54292">
    <property type="entry name" value="2Fe-2S ferredoxin-like"/>
    <property type="match status" value="1"/>
</dbReference>
<dbReference type="SMART" id="SM01092">
    <property type="entry name" value="CO_deh_flav_C"/>
    <property type="match status" value="1"/>
</dbReference>
<dbReference type="InterPro" id="IPR036010">
    <property type="entry name" value="2Fe-2S_ferredoxin-like_sf"/>
</dbReference>
<dbReference type="SUPFAM" id="SSF55447">
    <property type="entry name" value="CO dehydrogenase flavoprotein C-terminal domain-like"/>
    <property type="match status" value="1"/>
</dbReference>
<dbReference type="Pfam" id="PF03450">
    <property type="entry name" value="CO_deh_flav_C"/>
    <property type="match status" value="1"/>
</dbReference>
<keyword evidence="4 8" id="KW-0560">Oxidoreductase</keyword>
<dbReference type="Pfam" id="PF00941">
    <property type="entry name" value="FAD_binding_5"/>
    <property type="match status" value="1"/>
</dbReference>
<dbReference type="EMBL" id="AP017470">
    <property type="protein sequence ID" value="BBB31929.1"/>
    <property type="molecule type" value="Genomic_DNA"/>
</dbReference>